<dbReference type="SUPFAM" id="SSF52172">
    <property type="entry name" value="CheY-like"/>
    <property type="match status" value="1"/>
</dbReference>
<accession>R0KH26</accession>
<dbReference type="InterPro" id="IPR003661">
    <property type="entry name" value="HisK_dim/P_dom"/>
</dbReference>
<evidence type="ECO:0000256" key="5">
    <source>
        <dbReference type="ARBA" id="ARBA00022777"/>
    </source>
</evidence>
<dbReference type="SMART" id="SM00387">
    <property type="entry name" value="HATPase_c"/>
    <property type="match status" value="1"/>
</dbReference>
<keyword evidence="11" id="KW-1185">Reference proteome</keyword>
<feature type="compositionally biased region" description="Low complexity" evidence="7">
    <location>
        <begin position="357"/>
        <end position="389"/>
    </location>
</feature>
<dbReference type="InterPro" id="IPR001789">
    <property type="entry name" value="Sig_transdc_resp-reg_receiver"/>
</dbReference>
<dbReference type="PANTHER" id="PTHR43047">
    <property type="entry name" value="TWO-COMPONENT HISTIDINE PROTEIN KINASE"/>
    <property type="match status" value="1"/>
</dbReference>
<feature type="region of interest" description="Disordered" evidence="7">
    <location>
        <begin position="340"/>
        <end position="393"/>
    </location>
</feature>
<dbReference type="SUPFAM" id="SSF47384">
    <property type="entry name" value="Homodimeric domain of signal transducing histidine kinase"/>
    <property type="match status" value="1"/>
</dbReference>
<dbReference type="STRING" id="671987.R0KH26"/>
<evidence type="ECO:0000256" key="3">
    <source>
        <dbReference type="ARBA" id="ARBA00022553"/>
    </source>
</evidence>
<dbReference type="PANTHER" id="PTHR43047:SF72">
    <property type="entry name" value="OSMOSENSING HISTIDINE PROTEIN KINASE SLN1"/>
    <property type="match status" value="1"/>
</dbReference>
<gene>
    <name evidence="10" type="ORF">SETTUDRAFT_18806</name>
</gene>
<proteinExistence type="predicted"/>
<feature type="compositionally biased region" description="Polar residues" evidence="7">
    <location>
        <begin position="278"/>
        <end position="291"/>
    </location>
</feature>
<dbReference type="Gene3D" id="3.40.50.2300">
    <property type="match status" value="1"/>
</dbReference>
<feature type="compositionally biased region" description="Basic and acidic residues" evidence="7">
    <location>
        <begin position="257"/>
        <end position="273"/>
    </location>
</feature>
<dbReference type="InterPro" id="IPR003018">
    <property type="entry name" value="GAF"/>
</dbReference>
<dbReference type="SMART" id="SM00388">
    <property type="entry name" value="HisKA"/>
    <property type="match status" value="1"/>
</dbReference>
<dbReference type="EC" id="2.7.13.3" evidence="2"/>
<dbReference type="CDD" id="cd17546">
    <property type="entry name" value="REC_hyHK_CKI1_RcsC-like"/>
    <property type="match status" value="1"/>
</dbReference>
<evidence type="ECO:0000259" key="9">
    <source>
        <dbReference type="PROSITE" id="PS50110"/>
    </source>
</evidence>
<dbReference type="InterPro" id="IPR005467">
    <property type="entry name" value="His_kinase_dom"/>
</dbReference>
<dbReference type="Pfam" id="PF01590">
    <property type="entry name" value="GAF"/>
    <property type="match status" value="1"/>
</dbReference>
<dbReference type="Pfam" id="PF02518">
    <property type="entry name" value="HATPase_c"/>
    <property type="match status" value="1"/>
</dbReference>
<feature type="region of interest" description="Disordered" evidence="7">
    <location>
        <begin position="1174"/>
        <end position="1202"/>
    </location>
</feature>
<evidence type="ECO:0000256" key="4">
    <source>
        <dbReference type="ARBA" id="ARBA00022679"/>
    </source>
</evidence>
<dbReference type="PROSITE" id="PS50109">
    <property type="entry name" value="HIS_KIN"/>
    <property type="match status" value="1"/>
</dbReference>
<dbReference type="InterPro" id="IPR011006">
    <property type="entry name" value="CheY-like_superfamily"/>
</dbReference>
<feature type="modified residue" description="4-aspartylphosphate" evidence="6">
    <location>
        <position position="1109"/>
    </location>
</feature>
<keyword evidence="3 6" id="KW-0597">Phosphoprotein</keyword>
<dbReference type="EMBL" id="KB908481">
    <property type="protein sequence ID" value="EOA92153.1"/>
    <property type="molecule type" value="Genomic_DNA"/>
</dbReference>
<dbReference type="PROSITE" id="PS50110">
    <property type="entry name" value="RESPONSE_REGULATORY"/>
    <property type="match status" value="1"/>
</dbReference>
<evidence type="ECO:0000256" key="7">
    <source>
        <dbReference type="SAM" id="MobiDB-lite"/>
    </source>
</evidence>
<organism evidence="10 11">
    <name type="scientific">Exserohilum turcicum (strain 28A)</name>
    <name type="common">Northern leaf blight fungus</name>
    <name type="synonym">Setosphaeria turcica</name>
    <dbReference type="NCBI Taxonomy" id="671987"/>
    <lineage>
        <taxon>Eukaryota</taxon>
        <taxon>Fungi</taxon>
        <taxon>Dikarya</taxon>
        <taxon>Ascomycota</taxon>
        <taxon>Pezizomycotina</taxon>
        <taxon>Dothideomycetes</taxon>
        <taxon>Pleosporomycetidae</taxon>
        <taxon>Pleosporales</taxon>
        <taxon>Pleosporineae</taxon>
        <taxon>Pleosporaceae</taxon>
        <taxon>Exserohilum</taxon>
    </lineage>
</organism>
<dbReference type="Pfam" id="PF00072">
    <property type="entry name" value="Response_reg"/>
    <property type="match status" value="1"/>
</dbReference>
<dbReference type="Gene3D" id="3.30.450.40">
    <property type="match status" value="1"/>
</dbReference>
<dbReference type="InterPro" id="IPR029016">
    <property type="entry name" value="GAF-like_dom_sf"/>
</dbReference>
<feature type="compositionally biased region" description="Polar residues" evidence="7">
    <location>
        <begin position="243"/>
        <end position="256"/>
    </location>
</feature>
<dbReference type="Gene3D" id="1.10.287.130">
    <property type="match status" value="1"/>
</dbReference>
<dbReference type="AlphaFoldDB" id="R0KH26"/>
<evidence type="ECO:0000256" key="2">
    <source>
        <dbReference type="ARBA" id="ARBA00012438"/>
    </source>
</evidence>
<feature type="region of interest" description="Disordered" evidence="7">
    <location>
        <begin position="237"/>
        <end position="296"/>
    </location>
</feature>
<dbReference type="CDD" id="cd00082">
    <property type="entry name" value="HisKA"/>
    <property type="match status" value="1"/>
</dbReference>
<dbReference type="InterPro" id="IPR036890">
    <property type="entry name" value="HATPase_C_sf"/>
</dbReference>
<dbReference type="GO" id="GO:0005886">
    <property type="term" value="C:plasma membrane"/>
    <property type="evidence" value="ECO:0007669"/>
    <property type="project" value="TreeGrafter"/>
</dbReference>
<dbReference type="SMART" id="SM00448">
    <property type="entry name" value="REC"/>
    <property type="match status" value="1"/>
</dbReference>
<keyword evidence="5" id="KW-0418">Kinase</keyword>
<evidence type="ECO:0000256" key="1">
    <source>
        <dbReference type="ARBA" id="ARBA00000085"/>
    </source>
</evidence>
<reference evidence="10 11" key="1">
    <citation type="journal article" date="2012" name="PLoS Pathog.">
        <title>Diverse lifestyles and strategies of plant pathogenesis encoded in the genomes of eighteen Dothideomycetes fungi.</title>
        <authorList>
            <person name="Ohm R.A."/>
            <person name="Feau N."/>
            <person name="Henrissat B."/>
            <person name="Schoch C.L."/>
            <person name="Horwitz B.A."/>
            <person name="Barry K.W."/>
            <person name="Condon B.J."/>
            <person name="Copeland A.C."/>
            <person name="Dhillon B."/>
            <person name="Glaser F."/>
            <person name="Hesse C.N."/>
            <person name="Kosti I."/>
            <person name="LaButti K."/>
            <person name="Lindquist E.A."/>
            <person name="Lucas S."/>
            <person name="Salamov A.A."/>
            <person name="Bradshaw R.E."/>
            <person name="Ciuffetti L."/>
            <person name="Hamelin R.C."/>
            <person name="Kema G.H.J."/>
            <person name="Lawrence C."/>
            <person name="Scott J.A."/>
            <person name="Spatafora J.W."/>
            <person name="Turgeon B.G."/>
            <person name="de Wit P.J.G.M."/>
            <person name="Zhong S."/>
            <person name="Goodwin S.B."/>
            <person name="Grigoriev I.V."/>
        </authorList>
    </citation>
    <scope>NUCLEOTIDE SEQUENCE [LARGE SCALE GENOMIC DNA]</scope>
    <source>
        <strain evidence="11">28A</strain>
    </source>
</reference>
<dbReference type="GO" id="GO:0000155">
    <property type="term" value="F:phosphorelay sensor kinase activity"/>
    <property type="evidence" value="ECO:0007669"/>
    <property type="project" value="InterPro"/>
</dbReference>
<dbReference type="Proteomes" id="UP000016935">
    <property type="component" value="Unassembled WGS sequence"/>
</dbReference>
<dbReference type="GO" id="GO:0009927">
    <property type="term" value="F:histidine phosphotransfer kinase activity"/>
    <property type="evidence" value="ECO:0007669"/>
    <property type="project" value="TreeGrafter"/>
</dbReference>
<dbReference type="PRINTS" id="PR00344">
    <property type="entry name" value="BCTRLSENSOR"/>
</dbReference>
<dbReference type="SUPFAM" id="SSF55874">
    <property type="entry name" value="ATPase domain of HSP90 chaperone/DNA topoisomerase II/histidine kinase"/>
    <property type="match status" value="1"/>
</dbReference>
<keyword evidence="4" id="KW-0808">Transferase</keyword>
<dbReference type="Gene3D" id="3.30.565.10">
    <property type="entry name" value="Histidine kinase-like ATPase, C-terminal domain"/>
    <property type="match status" value="1"/>
</dbReference>
<evidence type="ECO:0000259" key="8">
    <source>
        <dbReference type="PROSITE" id="PS50109"/>
    </source>
</evidence>
<dbReference type="RefSeq" id="XP_008020134.1">
    <property type="nucleotide sequence ID" value="XM_008021943.1"/>
</dbReference>
<dbReference type="InterPro" id="IPR036097">
    <property type="entry name" value="HisK_dim/P_sf"/>
</dbReference>
<evidence type="ECO:0000313" key="10">
    <source>
        <dbReference type="EMBL" id="EOA92153.1"/>
    </source>
</evidence>
<protein>
    <recommendedName>
        <fullName evidence="2">histidine kinase</fullName>
        <ecNumber evidence="2">2.7.13.3</ecNumber>
    </recommendedName>
</protein>
<feature type="region of interest" description="Disordered" evidence="7">
    <location>
        <begin position="986"/>
        <end position="1016"/>
    </location>
</feature>
<dbReference type="OrthoDB" id="303614at2759"/>
<evidence type="ECO:0000256" key="6">
    <source>
        <dbReference type="PROSITE-ProRule" id="PRU00169"/>
    </source>
</evidence>
<comment type="catalytic activity">
    <reaction evidence="1">
        <text>ATP + protein L-histidine = ADP + protein N-phospho-L-histidine.</text>
        <dbReference type="EC" id="2.7.13.3"/>
    </reaction>
</comment>
<dbReference type="GeneID" id="19402136"/>
<reference evidence="10 11" key="2">
    <citation type="journal article" date="2013" name="PLoS Genet.">
        <title>Comparative genome structure, secondary metabolite, and effector coding capacity across Cochliobolus pathogens.</title>
        <authorList>
            <person name="Condon B.J."/>
            <person name="Leng Y."/>
            <person name="Wu D."/>
            <person name="Bushley K.E."/>
            <person name="Ohm R.A."/>
            <person name="Otillar R."/>
            <person name="Martin J."/>
            <person name="Schackwitz W."/>
            <person name="Grimwood J."/>
            <person name="MohdZainudin N."/>
            <person name="Xue C."/>
            <person name="Wang R."/>
            <person name="Manning V.A."/>
            <person name="Dhillon B."/>
            <person name="Tu Z.J."/>
            <person name="Steffenson B.J."/>
            <person name="Salamov A."/>
            <person name="Sun H."/>
            <person name="Lowry S."/>
            <person name="LaButti K."/>
            <person name="Han J."/>
            <person name="Copeland A."/>
            <person name="Lindquist E."/>
            <person name="Barry K."/>
            <person name="Schmutz J."/>
            <person name="Baker S.E."/>
            <person name="Ciuffetti L.M."/>
            <person name="Grigoriev I.V."/>
            <person name="Zhong S."/>
            <person name="Turgeon B.G."/>
        </authorList>
    </citation>
    <scope>NUCLEOTIDE SEQUENCE [LARGE SCALE GENOMIC DNA]</scope>
    <source>
        <strain evidence="11">28A</strain>
    </source>
</reference>
<dbReference type="Pfam" id="PF00512">
    <property type="entry name" value="HisKA"/>
    <property type="match status" value="1"/>
</dbReference>
<evidence type="ECO:0000313" key="11">
    <source>
        <dbReference type="Proteomes" id="UP000016935"/>
    </source>
</evidence>
<feature type="domain" description="Response regulatory" evidence="9">
    <location>
        <begin position="1058"/>
        <end position="1179"/>
    </location>
</feature>
<dbReference type="InterPro" id="IPR004358">
    <property type="entry name" value="Sig_transdc_His_kin-like_C"/>
</dbReference>
<dbReference type="SUPFAM" id="SSF55781">
    <property type="entry name" value="GAF domain-like"/>
    <property type="match status" value="1"/>
</dbReference>
<dbReference type="HOGENOM" id="CLU_002763_0_0_1"/>
<name>R0KH26_EXST2</name>
<dbReference type="InterPro" id="IPR003594">
    <property type="entry name" value="HATPase_dom"/>
</dbReference>
<dbReference type="eggNOG" id="KOG0519">
    <property type="taxonomic scope" value="Eukaryota"/>
</dbReference>
<feature type="domain" description="Histidine kinase" evidence="8">
    <location>
        <begin position="552"/>
        <end position="821"/>
    </location>
</feature>
<dbReference type="FunFam" id="1.10.287.130:FF:000023">
    <property type="entry name" value="Sensor histidine kinase/response regulator, putative"/>
    <property type="match status" value="1"/>
</dbReference>
<sequence length="1202" mass="133281">MSWSPTHRGTTKTRRYDMKRERDVRLHYGAALCNIPHVDDLATHVARPSRDSTLTALCQLTAIRMGAQRAMVSLLDDQRQHILAEATCHLSLRPEAPGDAQNVLWLGNASIPRSLGLCENVLHINLENNVLVIDDLEADDRPCFGRHVQNHTDMRFYASIALMSPEGAVVGTLSIFDDKPHNGLSSEQLTLFKDLASTTIDYLNTYTIRDQYSRGERFTRGLVSFAEGVTALLPFKQNEQHDPSTTPDMSFNSSPTTEKDLDPLYKRGTKEVDDLAPDSSSYATPGATTPRSTRHRAIRTLQDSILPADSKSMFSRAANVMMASSSLDGVLILDASVAANGGQRRAHTTPRTMNGTDSPSESYQSRSSSEGDSSNSTEDNSRSTSSSSSKTCQLLGVATPDGKENAEYGTLLESNLARMLREYPHGKIFTFTANGMALSSTDDASSSPHVTEQLPPRTLHSKRLTRNWSKRCSEIIQEMFPEACSVAFIPFWDFERSRWFAGCFCWSNDRYRLLSPSVDLIYFKIFSNSIMRELSRLDAVTLSQAKSTFVASISHELRSPLHGILGTLEFVKDTPLDSFQASMLTSLHGCGITLLDTINHVMDYAKISESKNRISSKRIKSENTVRLSSKPLRGSRRKDPAFDMGIATEEVVEAVFSGSSYIPVTAKRIEEASSSTNNELVHYPRRRARFVILEVAQEEDWVFSFPIGSWRRIVMNLFGNAVKYTESGYIHVSLRSNKPTENTNAPSAVTLTITDTGLGMSPNFLANRLFEPFSQENPYAPGIGLGLSIVRQIIDMSGGKIEVSSQPSVGSKVTVKLALTKPEFSDSVTAERKQFGSFLPRLKGRKICILCKKIVHPGSVDYGDISKTGDGYLRFTNALAYTLEKHLKMDVVRPTDWEHHDADMVICPELSFDYLDAIRRRRTRGERAPVIIFIGMDALEAATLRSDVRVTNKESVVEIMTQPCGPHKLALVLNRCLDRYDHPDENVQPEGMLSPLSRAASPGAPGPISLTPPPSSLQPDTTYLTVRPAEHPAISPVASPTPQPITTPHQEKGLDVSHMLIVDDNVLNRRLLVAFMKKNNLQFQEASNGLEALHKYQAGSHNVMAILMDMSMPVMDGMTATRAIREYERDNNLPRSCIIALTGLASSSARLEAWSSGIDHYMTKPVNYKELKELLEREQAPNQESQKDAGTSEEISEVTTRP</sequence>